<dbReference type="GO" id="GO:0008494">
    <property type="term" value="F:translation activator activity"/>
    <property type="evidence" value="ECO:0007669"/>
    <property type="project" value="TreeGrafter"/>
</dbReference>
<feature type="domain" description="MIF4G" evidence="5">
    <location>
        <begin position="155"/>
        <end position="378"/>
    </location>
</feature>
<dbReference type="Gene3D" id="1.25.40.180">
    <property type="match status" value="1"/>
</dbReference>
<protein>
    <recommendedName>
        <fullName evidence="5">MIF4G domain-containing protein</fullName>
    </recommendedName>
</protein>
<feature type="region of interest" description="Disordered" evidence="4">
    <location>
        <begin position="116"/>
        <end position="143"/>
    </location>
</feature>
<organism evidence="6 7">
    <name type="scientific">Clytia hemisphaerica</name>
    <dbReference type="NCBI Taxonomy" id="252671"/>
    <lineage>
        <taxon>Eukaryota</taxon>
        <taxon>Metazoa</taxon>
        <taxon>Cnidaria</taxon>
        <taxon>Hydrozoa</taxon>
        <taxon>Hydroidolina</taxon>
        <taxon>Leptothecata</taxon>
        <taxon>Obeliida</taxon>
        <taxon>Clytiidae</taxon>
        <taxon>Clytia</taxon>
    </lineage>
</organism>
<name>A0A7M5X7A8_9CNID</name>
<dbReference type="PANTHER" id="PTHR23254:SF15">
    <property type="entry name" value="POLYADENYLATE-BINDING PROTEIN-INTERACTING PROTEIN 1"/>
    <property type="match status" value="1"/>
</dbReference>
<evidence type="ECO:0000259" key="5">
    <source>
        <dbReference type="SMART" id="SM00543"/>
    </source>
</evidence>
<dbReference type="Proteomes" id="UP000594262">
    <property type="component" value="Unplaced"/>
</dbReference>
<dbReference type="GO" id="GO:0005737">
    <property type="term" value="C:cytoplasm"/>
    <property type="evidence" value="ECO:0007669"/>
    <property type="project" value="UniProtKB-SubCell"/>
</dbReference>
<feature type="region of interest" description="Disordered" evidence="4">
    <location>
        <begin position="1"/>
        <end position="21"/>
    </location>
</feature>
<dbReference type="SUPFAM" id="SSF48371">
    <property type="entry name" value="ARM repeat"/>
    <property type="match status" value="1"/>
</dbReference>
<dbReference type="AlphaFoldDB" id="A0A7M5X7A8"/>
<dbReference type="GeneID" id="136822981"/>
<comment type="subcellular location">
    <subcellularLocation>
        <location evidence="1">Cytoplasm</location>
    </subcellularLocation>
</comment>
<dbReference type="GO" id="GO:0006446">
    <property type="term" value="P:regulation of translational initiation"/>
    <property type="evidence" value="ECO:0007669"/>
    <property type="project" value="TreeGrafter"/>
</dbReference>
<dbReference type="PANTHER" id="PTHR23254">
    <property type="entry name" value="EIF4G DOMAIN PROTEIN"/>
    <property type="match status" value="1"/>
</dbReference>
<keyword evidence="2" id="KW-0963">Cytoplasm</keyword>
<dbReference type="RefSeq" id="XP_066935392.1">
    <property type="nucleotide sequence ID" value="XM_067079291.1"/>
</dbReference>
<evidence type="ECO:0000313" key="7">
    <source>
        <dbReference type="Proteomes" id="UP000594262"/>
    </source>
</evidence>
<keyword evidence="3" id="KW-0810">Translation regulation</keyword>
<dbReference type="GO" id="GO:0003723">
    <property type="term" value="F:RNA binding"/>
    <property type="evidence" value="ECO:0007669"/>
    <property type="project" value="InterPro"/>
</dbReference>
<evidence type="ECO:0000256" key="1">
    <source>
        <dbReference type="ARBA" id="ARBA00004496"/>
    </source>
</evidence>
<dbReference type="InterPro" id="IPR016024">
    <property type="entry name" value="ARM-type_fold"/>
</dbReference>
<evidence type="ECO:0000256" key="2">
    <source>
        <dbReference type="ARBA" id="ARBA00022490"/>
    </source>
</evidence>
<evidence type="ECO:0000256" key="4">
    <source>
        <dbReference type="SAM" id="MobiDB-lite"/>
    </source>
</evidence>
<sequence length="471" mass="54049">MTDVKQPILPSKCSPRGRGRMMSRGWLEDFKPNPPPFTVEELSKSLSEYSDSIKDYASSKNQTINTIIPNTTPYDEKPPTQSIQGDTSKTFRNILQKAVNANVFVPTAFNIPSYSEDEASIPDEKPALHRTNSNSSSPRDFLRQLSDHSDDEKAEIFLQDYIMTLTENPGEFQSIIREISPSLSELKSEESVKAIIRIIFDHATNNTNFCYTAARFFEYFDRKKTFGEASNFRKIFYTKCQSEFKWLSEITSGSSEITSGSSESRPSASDYTKMTNIAFFFGELFNNMKVQDKPNAIFKKCVFDIVDMFLKSKEERLVRCLVKLLKLSGPELDRERPKDVETMFDKVRDFYIDSNTTNVLPEEVRKSIWAVYKLHTRDWDRSTSPVSPIPTSPRFPTYPKNNVWINPKLLEERNRKLSSGSTVDWNDFYMGDDSELAGFHSDGGQYHDQGSSTEDEALDDYEEFLRQTGQI</sequence>
<keyword evidence="7" id="KW-1185">Reference proteome</keyword>
<dbReference type="Pfam" id="PF02854">
    <property type="entry name" value="MIF4G"/>
    <property type="match status" value="1"/>
</dbReference>
<evidence type="ECO:0000313" key="6">
    <source>
        <dbReference type="EnsemblMetazoa" id="CLYHEMP018991.1"/>
    </source>
</evidence>
<evidence type="ECO:0000256" key="3">
    <source>
        <dbReference type="ARBA" id="ARBA00022845"/>
    </source>
</evidence>
<dbReference type="InterPro" id="IPR003890">
    <property type="entry name" value="MIF4G-like_typ-3"/>
</dbReference>
<reference evidence="6" key="1">
    <citation type="submission" date="2021-01" db="UniProtKB">
        <authorList>
            <consortium name="EnsemblMetazoa"/>
        </authorList>
    </citation>
    <scope>IDENTIFICATION</scope>
</reference>
<dbReference type="OrthoDB" id="5971158at2759"/>
<dbReference type="EnsemblMetazoa" id="CLYHEMT018991.1">
    <property type="protein sequence ID" value="CLYHEMP018991.1"/>
    <property type="gene ID" value="CLYHEMG018991"/>
</dbReference>
<accession>A0A7M5X7A8</accession>
<dbReference type="SMART" id="SM00543">
    <property type="entry name" value="MIF4G"/>
    <property type="match status" value="1"/>
</dbReference>
<dbReference type="InterPro" id="IPR051367">
    <property type="entry name" value="mRNA_TranslReg/HistoneTransl"/>
</dbReference>
<proteinExistence type="predicted"/>